<reference evidence="1" key="1">
    <citation type="submission" date="2022-10" db="EMBL/GenBank/DDBJ databases">
        <authorList>
            <person name="Yue Y."/>
        </authorList>
    </citation>
    <scope>NUCLEOTIDE SEQUENCE</scope>
    <source>
        <strain evidence="1">Z654</strain>
    </source>
</reference>
<proteinExistence type="predicted"/>
<name>A0AAE3J0I0_9RHOB</name>
<dbReference type="GO" id="GO:0016773">
    <property type="term" value="F:phosphotransferase activity, alcohol group as acceptor"/>
    <property type="evidence" value="ECO:0007669"/>
    <property type="project" value="InterPro"/>
</dbReference>
<gene>
    <name evidence="1" type="ORF">OH136_06845</name>
</gene>
<dbReference type="GO" id="GO:0019748">
    <property type="term" value="P:secondary metabolic process"/>
    <property type="evidence" value="ECO:0007669"/>
    <property type="project" value="InterPro"/>
</dbReference>
<accession>A0AAE3J0I0</accession>
<dbReference type="SUPFAM" id="SSF56112">
    <property type="entry name" value="Protein kinase-like (PK-like)"/>
    <property type="match status" value="1"/>
</dbReference>
<evidence type="ECO:0000313" key="2">
    <source>
        <dbReference type="Proteomes" id="UP001208041"/>
    </source>
</evidence>
<dbReference type="AlphaFoldDB" id="A0AAE3J0I0"/>
<protein>
    <recommendedName>
        <fullName evidence="3">Streptomycin resistance protein</fullName>
    </recommendedName>
</protein>
<dbReference type="EMBL" id="JAOYFC010000001">
    <property type="protein sequence ID" value="MCV6824271.1"/>
    <property type="molecule type" value="Genomic_DNA"/>
</dbReference>
<dbReference type="Pfam" id="PF04655">
    <property type="entry name" value="APH_6_hur"/>
    <property type="match status" value="1"/>
</dbReference>
<evidence type="ECO:0008006" key="3">
    <source>
        <dbReference type="Google" id="ProtNLM"/>
    </source>
</evidence>
<organism evidence="1 2">
    <name type="scientific">Halocynthiibacter halioticoli</name>
    <dbReference type="NCBI Taxonomy" id="2986804"/>
    <lineage>
        <taxon>Bacteria</taxon>
        <taxon>Pseudomonadati</taxon>
        <taxon>Pseudomonadota</taxon>
        <taxon>Alphaproteobacteria</taxon>
        <taxon>Rhodobacterales</taxon>
        <taxon>Paracoccaceae</taxon>
        <taxon>Halocynthiibacter</taxon>
    </lineage>
</organism>
<dbReference type="Proteomes" id="UP001208041">
    <property type="component" value="Unassembled WGS sequence"/>
</dbReference>
<comment type="caution">
    <text evidence="1">The sequence shown here is derived from an EMBL/GenBank/DDBJ whole genome shotgun (WGS) entry which is preliminary data.</text>
</comment>
<keyword evidence="2" id="KW-1185">Reference proteome</keyword>
<evidence type="ECO:0000313" key="1">
    <source>
        <dbReference type="EMBL" id="MCV6824271.1"/>
    </source>
</evidence>
<dbReference type="InterPro" id="IPR006748">
    <property type="entry name" value="NH2Glyco/OHUrea_AB-resist_kin"/>
</dbReference>
<dbReference type="InterPro" id="IPR011009">
    <property type="entry name" value="Kinase-like_dom_sf"/>
</dbReference>
<sequence length="271" mass="30449">MTDSLQRLVSHWALSEVLPLADTHSSKVFTAEYQGIPVVLKIMKPASDEQQSARILHYFDGLGAVRVIRDLREAMLLEKLDPEPHLKAMVQQEQDLEAAAIISNTISALHTKRETKRPDGIRTLEVQFTELFDKARTPCAPSFHNAAGIARRLLSSEQELCVLHGDIHHENILNSERGWLAIDPKGIFGERTYEVANTLCNPVDTPTIVHSSERATQLAKHFAETLNLDANRILEFAFVHACCSVCWAEENKQDTSYAEETIRTLEQLVSL</sequence>
<dbReference type="RefSeq" id="WP_263953086.1">
    <property type="nucleotide sequence ID" value="NZ_JAOYFC010000001.1"/>
</dbReference>
<dbReference type="Gene3D" id="3.90.1200.10">
    <property type="match status" value="1"/>
</dbReference>